<dbReference type="EMBL" id="BSXG01000122">
    <property type="protein sequence ID" value="GME46099.1"/>
    <property type="molecule type" value="Genomic_DNA"/>
</dbReference>
<evidence type="ECO:0000313" key="2">
    <source>
        <dbReference type="Proteomes" id="UP001165186"/>
    </source>
</evidence>
<organism evidence="1 2">
    <name type="scientific">Neofusicoccum parvum</name>
    <dbReference type="NCBI Taxonomy" id="310453"/>
    <lineage>
        <taxon>Eukaryota</taxon>
        <taxon>Fungi</taxon>
        <taxon>Dikarya</taxon>
        <taxon>Ascomycota</taxon>
        <taxon>Pezizomycotina</taxon>
        <taxon>Dothideomycetes</taxon>
        <taxon>Dothideomycetes incertae sedis</taxon>
        <taxon>Botryosphaeriales</taxon>
        <taxon>Botryosphaeriaceae</taxon>
        <taxon>Neofusicoccum</taxon>
    </lineage>
</organism>
<evidence type="ECO:0000313" key="1">
    <source>
        <dbReference type="EMBL" id="GME46099.1"/>
    </source>
</evidence>
<dbReference type="Proteomes" id="UP001165186">
    <property type="component" value="Unassembled WGS sequence"/>
</dbReference>
<reference evidence="1" key="1">
    <citation type="submission" date="2024-09" db="EMBL/GenBank/DDBJ databases">
        <title>Draft Genome Sequences of Neofusicoccum parvum.</title>
        <authorList>
            <person name="Ashida A."/>
            <person name="Camagna M."/>
            <person name="Tanaka A."/>
            <person name="Takemoto D."/>
        </authorList>
    </citation>
    <scope>NUCLEOTIDE SEQUENCE</scope>
    <source>
        <strain evidence="1">PPO83</strain>
    </source>
</reference>
<proteinExistence type="predicted"/>
<keyword evidence="2" id="KW-1185">Reference proteome</keyword>
<gene>
    <name evidence="1" type="primary">g6805</name>
    <name evidence="1" type="ORF">NpPPO83_00006805</name>
</gene>
<comment type="caution">
    <text evidence="1">The sequence shown here is derived from an EMBL/GenBank/DDBJ whole genome shotgun (WGS) entry which is preliminary data.</text>
</comment>
<sequence length="203" mass="22092">MPPTTPRASLCAQCDFQHCAPTTTTSSSPLPPPPAPPLPPITNVPLTTASTGPADVVNDLVYQADRLVGVAGATFADVYGARRRAEAAAAASAAESAALRREGERLRREKEGLRGVVGAKEARIWELEERERMEEGLGREMVKEMQERLLAEVTAESMVQVVKAEGERRKGAEARVGELEREVEGLSERVEAFESRQQELKED</sequence>
<accession>A0ACB5SKZ0</accession>
<protein>
    <submittedName>
        <fullName evidence="1">Uncharacterized protein</fullName>
    </submittedName>
</protein>
<name>A0ACB5SKZ0_9PEZI</name>